<dbReference type="SUPFAM" id="SSF81383">
    <property type="entry name" value="F-box domain"/>
    <property type="match status" value="1"/>
</dbReference>
<dbReference type="GO" id="GO:0090071">
    <property type="term" value="P:negative regulation of ribosome biogenesis"/>
    <property type="evidence" value="ECO:0007669"/>
    <property type="project" value="TreeGrafter"/>
</dbReference>
<proteinExistence type="inferred from homology"/>
<dbReference type="SUPFAM" id="SSF81301">
    <property type="entry name" value="Nucleotidyltransferase"/>
    <property type="match status" value="1"/>
</dbReference>
<feature type="domain" description="At2g35280-like TPR" evidence="5">
    <location>
        <begin position="245"/>
        <end position="346"/>
    </location>
</feature>
<evidence type="ECO:0000313" key="6">
    <source>
        <dbReference type="EMBL" id="CAE5963298.1"/>
    </source>
</evidence>
<reference evidence="6" key="1">
    <citation type="submission" date="2021-01" db="EMBL/GenBank/DDBJ databases">
        <authorList>
            <person name="Bezrukov I."/>
        </authorList>
    </citation>
    <scope>NUCLEOTIDE SEQUENCE</scope>
</reference>
<dbReference type="HAMAP" id="MF_01477">
    <property type="entry name" value="Iojap_RsfS"/>
    <property type="match status" value="1"/>
</dbReference>
<evidence type="ECO:0000256" key="2">
    <source>
        <dbReference type="ARBA" id="ARBA00010574"/>
    </source>
</evidence>
<dbReference type="InterPro" id="IPR057136">
    <property type="entry name" value="At2g35280_TPR_dom"/>
</dbReference>
<accession>A0A8S1ZUW8</accession>
<dbReference type="FunFam" id="3.30.460.10:FF:000018">
    <property type="entry name" value="Mitochondrial assembly of ribosomal large subunit 1"/>
    <property type="match status" value="1"/>
</dbReference>
<evidence type="ECO:0000256" key="1">
    <source>
        <dbReference type="ARBA" id="ARBA00004173"/>
    </source>
</evidence>
<dbReference type="InterPro" id="IPR043519">
    <property type="entry name" value="NT_sf"/>
</dbReference>
<dbReference type="AlphaFoldDB" id="A0A8S1ZUW8"/>
<dbReference type="SUPFAM" id="SSF81901">
    <property type="entry name" value="HCP-like"/>
    <property type="match status" value="1"/>
</dbReference>
<dbReference type="Pfam" id="PF02410">
    <property type="entry name" value="RsfS"/>
    <property type="match status" value="1"/>
</dbReference>
<dbReference type="InterPro" id="IPR036047">
    <property type="entry name" value="F-box-like_dom_sf"/>
</dbReference>
<comment type="subcellular location">
    <subcellularLocation>
        <location evidence="1">Mitochondrion</location>
    </subcellularLocation>
</comment>
<dbReference type="Gene3D" id="3.30.460.10">
    <property type="entry name" value="Beta Polymerase, domain 2"/>
    <property type="match status" value="1"/>
</dbReference>
<dbReference type="InterPro" id="IPR004394">
    <property type="entry name" value="Iojap/RsfS/C7orf30"/>
</dbReference>
<dbReference type="PANTHER" id="PTHR21043">
    <property type="entry name" value="IOJAP SUPERFAMILY ORTHOLOG"/>
    <property type="match status" value="1"/>
</dbReference>
<feature type="domain" description="F-box" evidence="4">
    <location>
        <begin position="190"/>
        <end position="231"/>
    </location>
</feature>
<dbReference type="GO" id="GO:0005739">
    <property type="term" value="C:mitochondrion"/>
    <property type="evidence" value="ECO:0007669"/>
    <property type="project" value="UniProtKB-SubCell"/>
</dbReference>
<keyword evidence="7" id="KW-1185">Reference proteome</keyword>
<evidence type="ECO:0000259" key="4">
    <source>
        <dbReference type="Pfam" id="PF00646"/>
    </source>
</evidence>
<dbReference type="Pfam" id="PF00646">
    <property type="entry name" value="F-box"/>
    <property type="match status" value="1"/>
</dbReference>
<keyword evidence="3" id="KW-0496">Mitochondrion</keyword>
<evidence type="ECO:0008006" key="8">
    <source>
        <dbReference type="Google" id="ProtNLM"/>
    </source>
</evidence>
<evidence type="ECO:0000256" key="3">
    <source>
        <dbReference type="ARBA" id="ARBA00023128"/>
    </source>
</evidence>
<gene>
    <name evidence="6" type="ORF">AARE701A_LOCUS4818</name>
</gene>
<dbReference type="EMBL" id="LR999452">
    <property type="protein sequence ID" value="CAE5963298.1"/>
    <property type="molecule type" value="Genomic_DNA"/>
</dbReference>
<dbReference type="Proteomes" id="UP000682877">
    <property type="component" value="Chromosome 2"/>
</dbReference>
<sequence>MLTALRSRCSSRLLDQSWKLGLTTPNRIFASSPSFSSTSDVSDVLTLPEVEKILADVKADNVTVIPTHNHCFWADFTVIATGRSDWHLRNIAQALVYRAKQKQKGAKHVMLPSVQGYNSKWIVIDYGKFVVHALDEKARGYFNLESLWSAESSGTDTSDQDLQNAFVKVRPKNNSKRKPAKKSKKTRICLDSLPEDLLVEISSCTGASSLSAVRNLRVVSKSFRRICDERYVFYRLSLKEIDYPPWHQNSEIFFERCRKSGNPEALYQKGFINYFRDDLKHEGLEYLAEAAEKGNREAKYVYGLILICLGDKTKQKGYKILSSVIKPLMSTTMEEMVELRYKIKKIRDSVLWPDNPVMERLKTVYVREKCQCDCKTRMLLVRNHGWYRYGDDTDMNISSACEFCLLHHEVELFLR</sequence>
<dbReference type="GO" id="GO:0017148">
    <property type="term" value="P:negative regulation of translation"/>
    <property type="evidence" value="ECO:0007669"/>
    <property type="project" value="TreeGrafter"/>
</dbReference>
<name>A0A8S1ZUW8_ARAAE</name>
<dbReference type="GO" id="GO:0043023">
    <property type="term" value="F:ribosomal large subunit binding"/>
    <property type="evidence" value="ECO:0007669"/>
    <property type="project" value="TreeGrafter"/>
</dbReference>
<organism evidence="6 7">
    <name type="scientific">Arabidopsis arenosa</name>
    <name type="common">Sand rock-cress</name>
    <name type="synonym">Cardaminopsis arenosa</name>
    <dbReference type="NCBI Taxonomy" id="38785"/>
    <lineage>
        <taxon>Eukaryota</taxon>
        <taxon>Viridiplantae</taxon>
        <taxon>Streptophyta</taxon>
        <taxon>Embryophyta</taxon>
        <taxon>Tracheophyta</taxon>
        <taxon>Spermatophyta</taxon>
        <taxon>Magnoliopsida</taxon>
        <taxon>eudicotyledons</taxon>
        <taxon>Gunneridae</taxon>
        <taxon>Pentapetalae</taxon>
        <taxon>rosids</taxon>
        <taxon>malvids</taxon>
        <taxon>Brassicales</taxon>
        <taxon>Brassicaceae</taxon>
        <taxon>Camelineae</taxon>
        <taxon>Arabidopsis</taxon>
    </lineage>
</organism>
<dbReference type="PANTHER" id="PTHR21043:SF0">
    <property type="entry name" value="MITOCHONDRIAL ASSEMBLY OF RIBOSOMAL LARGE SUBUNIT PROTEIN 1"/>
    <property type="match status" value="1"/>
</dbReference>
<dbReference type="Pfam" id="PF23310">
    <property type="entry name" value="TPR_27"/>
    <property type="match status" value="1"/>
</dbReference>
<evidence type="ECO:0000313" key="7">
    <source>
        <dbReference type="Proteomes" id="UP000682877"/>
    </source>
</evidence>
<dbReference type="InterPro" id="IPR001810">
    <property type="entry name" value="F-box_dom"/>
</dbReference>
<protein>
    <recommendedName>
        <fullName evidence="8">F-box domain-containing protein</fullName>
    </recommendedName>
</protein>
<dbReference type="NCBIfam" id="TIGR00090">
    <property type="entry name" value="rsfS_iojap_ybeB"/>
    <property type="match status" value="1"/>
</dbReference>
<evidence type="ECO:0000259" key="5">
    <source>
        <dbReference type="Pfam" id="PF23310"/>
    </source>
</evidence>
<comment type="similarity">
    <text evidence="2">Belongs to the Iojap/RsfS family.</text>
</comment>